<dbReference type="PANTHER" id="PTHR12442">
    <property type="entry name" value="DYNEIN INTERMEDIATE CHAIN"/>
    <property type="match status" value="1"/>
</dbReference>
<dbReference type="GO" id="GO:0045504">
    <property type="term" value="F:dynein heavy chain binding"/>
    <property type="evidence" value="ECO:0007669"/>
    <property type="project" value="TreeGrafter"/>
</dbReference>
<dbReference type="InterPro" id="IPR050687">
    <property type="entry name" value="Dynein_IC"/>
</dbReference>
<feature type="compositionally biased region" description="Acidic residues" evidence="6">
    <location>
        <begin position="567"/>
        <end position="583"/>
    </location>
</feature>
<keyword evidence="4" id="KW-0677">Repeat</keyword>
<dbReference type="GO" id="GO:0097014">
    <property type="term" value="C:ciliary plasm"/>
    <property type="evidence" value="ECO:0007669"/>
    <property type="project" value="TreeGrafter"/>
</dbReference>
<evidence type="ECO:0000256" key="6">
    <source>
        <dbReference type="SAM" id="MobiDB-lite"/>
    </source>
</evidence>
<organism evidence="7">
    <name type="scientific">Chrysotila carterae</name>
    <name type="common">Marine alga</name>
    <name type="synonym">Syracosphaera carterae</name>
    <dbReference type="NCBI Taxonomy" id="13221"/>
    <lineage>
        <taxon>Eukaryota</taxon>
        <taxon>Haptista</taxon>
        <taxon>Haptophyta</taxon>
        <taxon>Prymnesiophyceae</taxon>
        <taxon>Isochrysidales</taxon>
        <taxon>Isochrysidaceae</taxon>
        <taxon>Chrysotila</taxon>
    </lineage>
</organism>
<evidence type="ECO:0000256" key="5">
    <source>
        <dbReference type="PROSITE-ProRule" id="PRU00221"/>
    </source>
</evidence>
<evidence type="ECO:0000256" key="4">
    <source>
        <dbReference type="ARBA" id="ARBA00022737"/>
    </source>
</evidence>
<feature type="region of interest" description="Disordered" evidence="6">
    <location>
        <begin position="562"/>
        <end position="598"/>
    </location>
</feature>
<protein>
    <submittedName>
        <fullName evidence="7">Uncharacterized protein</fullName>
    </submittedName>
</protein>
<evidence type="ECO:0000256" key="2">
    <source>
        <dbReference type="ARBA" id="ARBA00022490"/>
    </source>
</evidence>
<dbReference type="InterPro" id="IPR036322">
    <property type="entry name" value="WD40_repeat_dom_sf"/>
</dbReference>
<keyword evidence="2" id="KW-0963">Cytoplasm</keyword>
<dbReference type="Pfam" id="PF00400">
    <property type="entry name" value="WD40"/>
    <property type="match status" value="2"/>
</dbReference>
<reference evidence="7" key="1">
    <citation type="submission" date="2021-01" db="EMBL/GenBank/DDBJ databases">
        <authorList>
            <person name="Corre E."/>
            <person name="Pelletier E."/>
            <person name="Niang G."/>
            <person name="Scheremetjew M."/>
            <person name="Finn R."/>
            <person name="Kale V."/>
            <person name="Holt S."/>
            <person name="Cochrane G."/>
            <person name="Meng A."/>
            <person name="Brown T."/>
            <person name="Cohen L."/>
        </authorList>
    </citation>
    <scope>NUCLEOTIDE SEQUENCE</scope>
    <source>
        <strain evidence="7">CCMP645</strain>
    </source>
</reference>
<dbReference type="GO" id="GO:0045503">
    <property type="term" value="F:dynein light chain binding"/>
    <property type="evidence" value="ECO:0007669"/>
    <property type="project" value="TreeGrafter"/>
</dbReference>
<dbReference type="GO" id="GO:0005868">
    <property type="term" value="C:cytoplasmic dynein complex"/>
    <property type="evidence" value="ECO:0007669"/>
    <property type="project" value="TreeGrafter"/>
</dbReference>
<proteinExistence type="predicted"/>
<dbReference type="PROSITE" id="PS50082">
    <property type="entry name" value="WD_REPEATS_2"/>
    <property type="match status" value="1"/>
</dbReference>
<evidence type="ECO:0000256" key="3">
    <source>
        <dbReference type="ARBA" id="ARBA00022574"/>
    </source>
</evidence>
<name>A0A7S4B0D9_CHRCT</name>
<dbReference type="InterPro" id="IPR001680">
    <property type="entry name" value="WD40_rpt"/>
</dbReference>
<dbReference type="GO" id="GO:0042073">
    <property type="term" value="P:intraciliary transport"/>
    <property type="evidence" value="ECO:0007669"/>
    <property type="project" value="TreeGrafter"/>
</dbReference>
<keyword evidence="3 5" id="KW-0853">WD repeat</keyword>
<dbReference type="Gene3D" id="2.130.10.10">
    <property type="entry name" value="YVTN repeat-like/Quinoprotein amine dehydrogenase"/>
    <property type="match status" value="2"/>
</dbReference>
<dbReference type="AlphaFoldDB" id="A0A7S4B0D9"/>
<feature type="repeat" description="WD" evidence="5">
    <location>
        <begin position="505"/>
        <end position="547"/>
    </location>
</feature>
<gene>
    <name evidence="7" type="ORF">PCAR00345_LOCUS2339</name>
</gene>
<dbReference type="EMBL" id="HBIZ01004222">
    <property type="protein sequence ID" value="CAE0749756.1"/>
    <property type="molecule type" value="Transcribed_RNA"/>
</dbReference>
<dbReference type="SUPFAM" id="SSF50978">
    <property type="entry name" value="WD40 repeat-like"/>
    <property type="match status" value="1"/>
</dbReference>
<dbReference type="SMART" id="SM00320">
    <property type="entry name" value="WD40"/>
    <property type="match status" value="5"/>
</dbReference>
<sequence>MIDKTLIPANFGDGGGEVVTLPSSWRRAVVSSEKDSQTEPVVLKARGMQEPAITEMEVQTETIEEGGMAEQLPLVSNNFTESVELTNFLLQSTPLLEEQLLRNVNSSAFDKHDVSWEEQHDQVDCLHALKHSVPLSNTATAAASSLDSCSAVAWNASGTVVAAAYSPFDAHNWPDGESVLCTWSVFRRSMDPSKADLALALSSSLTSLAFHPTDPSVLAGGACNGDVLLFDLSQKDDQLWAKSSLSSYTHQEPVLQVAWSSTPLHGRVLCSISADGKMLVWTVANKLLHPVLGFKLPKPVASKTFIEGGACFAFSREDPTTFVAGLEAGKIFKCSLFANEERRAEVVRMQRGDLPWDDAAAALMTRVPAAHYHRLKARVEKEAVLARENIVTLGSVYAASPDQDLLFRSPVAFPLAPHGGPVYGAHFSPFHRNVVLSVSTDSSVRIYNVLNPRPLLVLEPTTASLFACAWSPFRPLVFAVAAADGNLYIYDLKRNKGRPEVTLKVTTDKSAVYSVAFNPRSSELLTTADGQGVVKVWRLSGALSTMVPRELEALDALATTRAAATADDGDDDSEGDGYGDGDDDNRRRESDNEEAGGF</sequence>
<dbReference type="PANTHER" id="PTHR12442:SF26">
    <property type="entry name" value="CYTOPLASMIC DYNEIN 2 INTERMEDIATE CHAIN 2"/>
    <property type="match status" value="1"/>
</dbReference>
<evidence type="ECO:0000256" key="1">
    <source>
        <dbReference type="ARBA" id="ARBA00004496"/>
    </source>
</evidence>
<accession>A0A7S4B0D9</accession>
<dbReference type="InterPro" id="IPR015943">
    <property type="entry name" value="WD40/YVTN_repeat-like_dom_sf"/>
</dbReference>
<comment type="subcellular location">
    <subcellularLocation>
        <location evidence="1">Cytoplasm</location>
    </subcellularLocation>
</comment>
<evidence type="ECO:0000313" key="7">
    <source>
        <dbReference type="EMBL" id="CAE0749756.1"/>
    </source>
</evidence>